<gene>
    <name evidence="2" type="ORF">UY3_07994</name>
</gene>
<protein>
    <submittedName>
        <fullName evidence="2">Uncharacterized protein</fullName>
    </submittedName>
</protein>
<dbReference type="AlphaFoldDB" id="M7C341"/>
<keyword evidence="3" id="KW-1185">Reference proteome</keyword>
<evidence type="ECO:0000256" key="1">
    <source>
        <dbReference type="SAM" id="MobiDB-lite"/>
    </source>
</evidence>
<dbReference type="EMBL" id="KB531022">
    <property type="protein sequence ID" value="EMP34837.1"/>
    <property type="molecule type" value="Genomic_DNA"/>
</dbReference>
<evidence type="ECO:0000313" key="3">
    <source>
        <dbReference type="Proteomes" id="UP000031443"/>
    </source>
</evidence>
<feature type="region of interest" description="Disordered" evidence="1">
    <location>
        <begin position="96"/>
        <end position="117"/>
    </location>
</feature>
<dbReference type="Proteomes" id="UP000031443">
    <property type="component" value="Unassembled WGS sequence"/>
</dbReference>
<reference evidence="3" key="1">
    <citation type="journal article" date="2013" name="Nat. Genet.">
        <title>The draft genomes of soft-shell turtle and green sea turtle yield insights into the development and evolution of the turtle-specific body plan.</title>
        <authorList>
            <person name="Wang Z."/>
            <person name="Pascual-Anaya J."/>
            <person name="Zadissa A."/>
            <person name="Li W."/>
            <person name="Niimura Y."/>
            <person name="Huang Z."/>
            <person name="Li C."/>
            <person name="White S."/>
            <person name="Xiong Z."/>
            <person name="Fang D."/>
            <person name="Wang B."/>
            <person name="Ming Y."/>
            <person name="Chen Y."/>
            <person name="Zheng Y."/>
            <person name="Kuraku S."/>
            <person name="Pignatelli M."/>
            <person name="Herrero J."/>
            <person name="Beal K."/>
            <person name="Nozawa M."/>
            <person name="Li Q."/>
            <person name="Wang J."/>
            <person name="Zhang H."/>
            <person name="Yu L."/>
            <person name="Shigenobu S."/>
            <person name="Wang J."/>
            <person name="Liu J."/>
            <person name="Flicek P."/>
            <person name="Searle S."/>
            <person name="Wang J."/>
            <person name="Kuratani S."/>
            <person name="Yin Y."/>
            <person name="Aken B."/>
            <person name="Zhang G."/>
            <person name="Irie N."/>
        </authorList>
    </citation>
    <scope>NUCLEOTIDE SEQUENCE [LARGE SCALE GENOMIC DNA]</scope>
</reference>
<evidence type="ECO:0000313" key="2">
    <source>
        <dbReference type="EMBL" id="EMP34837.1"/>
    </source>
</evidence>
<sequence length="117" mass="12794">MQGPPPPPHPAKFQSPAASQRRYKSLNITVADLVELHPLHIHQDIVFGTNHGILCTSKPCESEPCTRRFSVFSSSVLARRLPVCNPFSDEAVVQMESPRTGAEAKARAPLPRADVKA</sequence>
<accession>M7C341</accession>
<name>M7C341_CHEMY</name>
<organism evidence="2 3">
    <name type="scientific">Chelonia mydas</name>
    <name type="common">Green sea-turtle</name>
    <name type="synonym">Chelonia agassizi</name>
    <dbReference type="NCBI Taxonomy" id="8469"/>
    <lineage>
        <taxon>Eukaryota</taxon>
        <taxon>Metazoa</taxon>
        <taxon>Chordata</taxon>
        <taxon>Craniata</taxon>
        <taxon>Vertebrata</taxon>
        <taxon>Euteleostomi</taxon>
        <taxon>Archelosauria</taxon>
        <taxon>Testudinata</taxon>
        <taxon>Testudines</taxon>
        <taxon>Cryptodira</taxon>
        <taxon>Durocryptodira</taxon>
        <taxon>Americhelydia</taxon>
        <taxon>Chelonioidea</taxon>
        <taxon>Cheloniidae</taxon>
        <taxon>Chelonia</taxon>
    </lineage>
</organism>
<proteinExistence type="predicted"/>